<dbReference type="Proteomes" id="UP001597365">
    <property type="component" value="Unassembled WGS sequence"/>
</dbReference>
<proteinExistence type="predicted"/>
<reference evidence="4" key="1">
    <citation type="journal article" date="2019" name="Int. J. Syst. Evol. Microbiol.">
        <title>The Global Catalogue of Microorganisms (GCM) 10K type strain sequencing project: providing services to taxonomists for standard genome sequencing and annotation.</title>
        <authorList>
            <consortium name="The Broad Institute Genomics Platform"/>
            <consortium name="The Broad Institute Genome Sequencing Center for Infectious Disease"/>
            <person name="Wu L."/>
            <person name="Ma J."/>
        </authorList>
    </citation>
    <scope>NUCLEOTIDE SEQUENCE [LARGE SCALE GENOMIC DNA]</scope>
    <source>
        <strain evidence="4">CGMCC 4.7455</strain>
    </source>
</reference>
<evidence type="ECO:0000259" key="2">
    <source>
        <dbReference type="Pfam" id="PF02627"/>
    </source>
</evidence>
<sequence>MRPLVRKALGGSLRDIRHVEAVRPAAARGLVARVYAQAERDFGLVAPPLALHSPAPATLAAAWALLRETLLVPGRVGRAAKETVATAVSLANQCPYCVEIHQAKLDTLPAAGGLGPLADWARTTAGPAGEESRPPFGSDDAAEILGVAVTFHYLNRMVGLFLPESPVPPSAPAAVRGTVLRTVARAMRPAVGTTPRPGDSLDLLPAAPLPPALDWAEGSPSVAGALARAVAAVDSAGHWIPDGVRELLHTHRAAPGPSRAWLEEALAGTGTADLPAARLALLVARAPYQVTDTDIDDFRAAHPGDGRLVELASWAALTTAVGIGARLRLPAPRNRTHGTRPGARTGDTTPFHRQETRR</sequence>
<dbReference type="EMBL" id="JBHUFU010000019">
    <property type="protein sequence ID" value="MFD1832771.1"/>
    <property type="molecule type" value="Genomic_DNA"/>
</dbReference>
<dbReference type="Pfam" id="PF02627">
    <property type="entry name" value="CMD"/>
    <property type="match status" value="1"/>
</dbReference>
<feature type="region of interest" description="Disordered" evidence="1">
    <location>
        <begin position="330"/>
        <end position="358"/>
    </location>
</feature>
<dbReference type="SUPFAM" id="SSF69118">
    <property type="entry name" value="AhpD-like"/>
    <property type="match status" value="2"/>
</dbReference>
<evidence type="ECO:0000256" key="1">
    <source>
        <dbReference type="SAM" id="MobiDB-lite"/>
    </source>
</evidence>
<feature type="domain" description="Carboxymuconolactone decarboxylase-like" evidence="2">
    <location>
        <begin position="59"/>
        <end position="102"/>
    </location>
</feature>
<name>A0ABW4PTQ3_9ACTN</name>
<comment type="caution">
    <text evidence="3">The sequence shown here is derived from an EMBL/GenBank/DDBJ whole genome shotgun (WGS) entry which is preliminary data.</text>
</comment>
<accession>A0ABW4PTQ3</accession>
<evidence type="ECO:0000313" key="4">
    <source>
        <dbReference type="Proteomes" id="UP001597365"/>
    </source>
</evidence>
<dbReference type="InterPro" id="IPR029032">
    <property type="entry name" value="AhpD-like"/>
</dbReference>
<dbReference type="Gene3D" id="1.20.1290.10">
    <property type="entry name" value="AhpD-like"/>
    <property type="match status" value="2"/>
</dbReference>
<protein>
    <submittedName>
        <fullName evidence="3">Carboxymuconolactone decarboxylase family protein</fullName>
    </submittedName>
</protein>
<organism evidence="3 4">
    <name type="scientific">Streptomyces desertarenae</name>
    <dbReference type="NCBI Taxonomy" id="2666184"/>
    <lineage>
        <taxon>Bacteria</taxon>
        <taxon>Bacillati</taxon>
        <taxon>Actinomycetota</taxon>
        <taxon>Actinomycetes</taxon>
        <taxon>Kitasatosporales</taxon>
        <taxon>Streptomycetaceae</taxon>
        <taxon>Streptomyces</taxon>
    </lineage>
</organism>
<keyword evidence="4" id="KW-1185">Reference proteome</keyword>
<dbReference type="NCBIfam" id="TIGR00778">
    <property type="entry name" value="ahpD_dom"/>
    <property type="match status" value="1"/>
</dbReference>
<dbReference type="InterPro" id="IPR004675">
    <property type="entry name" value="AhpD_core"/>
</dbReference>
<evidence type="ECO:0000313" key="3">
    <source>
        <dbReference type="EMBL" id="MFD1832771.1"/>
    </source>
</evidence>
<dbReference type="InterPro" id="IPR003779">
    <property type="entry name" value="CMD-like"/>
</dbReference>
<dbReference type="RefSeq" id="WP_380903998.1">
    <property type="nucleotide sequence ID" value="NZ_JBHUFU010000019.1"/>
</dbReference>
<gene>
    <name evidence="3" type="ORF">ACFSJS_24455</name>
</gene>